<sequence>MFVHMLLMLLQGSTTPPPDPEPDLLMPVSLAEAKAWLREDLDEHDALITALIGAAGSTIEQQTGVVTGGQRVAEFTYPTFGERLVLPRRPLIEVIGIDYDAMSDGAESTVEEGIWRVREFAGQPALLPMPGTSWPGAFVAPGAVRVVARVGYATRGDVPEALRQAALMLVGHWFHNREAASTGMQEVPLGARALMAPFRRGLIG</sequence>
<proteinExistence type="predicted"/>
<dbReference type="NCBIfam" id="TIGR01560">
    <property type="entry name" value="put_DNA_pack"/>
    <property type="match status" value="1"/>
</dbReference>
<dbReference type="InterPro" id="IPR006450">
    <property type="entry name" value="Phage_HK97_gp6-like"/>
</dbReference>
<dbReference type="NCBIfam" id="TIGR02215">
    <property type="entry name" value="phage_chp_gp8"/>
    <property type="match status" value="1"/>
</dbReference>
<gene>
    <name evidence="1" type="ORF">FHS79_002537</name>
</gene>
<organism evidence="1 2">
    <name type="scientific">Polymorphobacter multimanifer</name>
    <dbReference type="NCBI Taxonomy" id="1070431"/>
    <lineage>
        <taxon>Bacteria</taxon>
        <taxon>Pseudomonadati</taxon>
        <taxon>Pseudomonadota</taxon>
        <taxon>Alphaproteobacteria</taxon>
        <taxon>Sphingomonadales</taxon>
        <taxon>Sphingosinicellaceae</taxon>
        <taxon>Polymorphobacter</taxon>
    </lineage>
</organism>
<comment type="caution">
    <text evidence="1">The sequence shown here is derived from an EMBL/GenBank/DDBJ whole genome shotgun (WGS) entry which is preliminary data.</text>
</comment>
<dbReference type="Pfam" id="PF05135">
    <property type="entry name" value="Phage_connect_1"/>
    <property type="match status" value="1"/>
</dbReference>
<accession>A0A841LGN0</accession>
<dbReference type="InterPro" id="IPR011738">
    <property type="entry name" value="Phage_CHP"/>
</dbReference>
<name>A0A841LGN0_9SPHN</name>
<evidence type="ECO:0000313" key="1">
    <source>
        <dbReference type="EMBL" id="MBB6228352.1"/>
    </source>
</evidence>
<dbReference type="CDD" id="cd08054">
    <property type="entry name" value="gp6"/>
    <property type="match status" value="1"/>
</dbReference>
<dbReference type="AlphaFoldDB" id="A0A841LGN0"/>
<dbReference type="RefSeq" id="WP_184200534.1">
    <property type="nucleotide sequence ID" value="NZ_BMOX01000045.1"/>
</dbReference>
<dbReference type="Gene3D" id="1.10.3230.30">
    <property type="entry name" value="Phage gp6-like head-tail connector protein"/>
    <property type="match status" value="1"/>
</dbReference>
<dbReference type="InterPro" id="IPR021146">
    <property type="entry name" value="Phage_gp6-like_head-tail"/>
</dbReference>
<protein>
    <submittedName>
        <fullName evidence="1">Putative phiE125 gp8 family phage protein</fullName>
    </submittedName>
</protein>
<keyword evidence="2" id="KW-1185">Reference proteome</keyword>
<dbReference type="EMBL" id="JACIIV010000018">
    <property type="protein sequence ID" value="MBB6228352.1"/>
    <property type="molecule type" value="Genomic_DNA"/>
</dbReference>
<reference evidence="1 2" key="1">
    <citation type="submission" date="2020-08" db="EMBL/GenBank/DDBJ databases">
        <title>Genomic Encyclopedia of Type Strains, Phase IV (KMG-IV): sequencing the most valuable type-strain genomes for metagenomic binning, comparative biology and taxonomic classification.</title>
        <authorList>
            <person name="Goeker M."/>
        </authorList>
    </citation>
    <scope>NUCLEOTIDE SEQUENCE [LARGE SCALE GENOMIC DNA]</scope>
    <source>
        <strain evidence="1 2">DSM 102189</strain>
    </source>
</reference>
<evidence type="ECO:0000313" key="2">
    <source>
        <dbReference type="Proteomes" id="UP000538147"/>
    </source>
</evidence>
<dbReference type="Proteomes" id="UP000538147">
    <property type="component" value="Unassembled WGS sequence"/>
</dbReference>